<dbReference type="SUPFAM" id="SSF47598">
    <property type="entry name" value="Ribbon-helix-helix"/>
    <property type="match status" value="1"/>
</dbReference>
<reference evidence="3" key="1">
    <citation type="journal article" date="2019" name="Int. J. Syst. Evol. Microbiol.">
        <title>The Global Catalogue of Microorganisms (GCM) 10K type strain sequencing project: providing services to taxonomists for standard genome sequencing and annotation.</title>
        <authorList>
            <consortium name="The Broad Institute Genomics Platform"/>
            <consortium name="The Broad Institute Genome Sequencing Center for Infectious Disease"/>
            <person name="Wu L."/>
            <person name="Ma J."/>
        </authorList>
    </citation>
    <scope>NUCLEOTIDE SEQUENCE [LARGE SCALE GENOMIC DNA]</scope>
    <source>
        <strain evidence="3">JCM 31486</strain>
    </source>
</reference>
<organism evidence="2 3">
    <name type="scientific">Kibdelosporangium lantanae</name>
    <dbReference type="NCBI Taxonomy" id="1497396"/>
    <lineage>
        <taxon>Bacteria</taxon>
        <taxon>Bacillati</taxon>
        <taxon>Actinomycetota</taxon>
        <taxon>Actinomycetes</taxon>
        <taxon>Pseudonocardiales</taxon>
        <taxon>Pseudonocardiaceae</taxon>
        <taxon>Kibdelosporangium</taxon>
    </lineage>
</organism>
<sequence length="85" mass="9420">MAVLTIRDVPEDVRVALVESARERGQSLQVYLLTLLKQEAAFSRNRQIIGEIERELAEHGGVDADTPNAAEYLAQARAEREGRGT</sequence>
<dbReference type="Pfam" id="PF22513">
    <property type="entry name" value="FitA-like_RHH"/>
    <property type="match status" value="1"/>
</dbReference>
<dbReference type="InterPro" id="IPR010985">
    <property type="entry name" value="Ribbon_hlx_hlx"/>
</dbReference>
<evidence type="ECO:0000313" key="2">
    <source>
        <dbReference type="EMBL" id="MFD1045564.1"/>
    </source>
</evidence>
<name>A0ABW3M8C5_9PSEU</name>
<gene>
    <name evidence="2" type="ORF">ACFQ1S_08230</name>
</gene>
<keyword evidence="3" id="KW-1185">Reference proteome</keyword>
<comment type="caution">
    <text evidence="2">The sequence shown here is derived from an EMBL/GenBank/DDBJ whole genome shotgun (WGS) entry which is preliminary data.</text>
</comment>
<protein>
    <recommendedName>
        <fullName evidence="1">Antitoxin FitA-like ribbon-helix-helix domain-containing protein</fullName>
    </recommendedName>
</protein>
<dbReference type="InterPro" id="IPR053853">
    <property type="entry name" value="FitA-like_RHH"/>
</dbReference>
<dbReference type="EMBL" id="JBHTIS010000340">
    <property type="protein sequence ID" value="MFD1045564.1"/>
    <property type="molecule type" value="Genomic_DNA"/>
</dbReference>
<evidence type="ECO:0000313" key="3">
    <source>
        <dbReference type="Proteomes" id="UP001597045"/>
    </source>
</evidence>
<evidence type="ECO:0000259" key="1">
    <source>
        <dbReference type="Pfam" id="PF22513"/>
    </source>
</evidence>
<feature type="domain" description="Antitoxin FitA-like ribbon-helix-helix" evidence="1">
    <location>
        <begin position="2"/>
        <end position="39"/>
    </location>
</feature>
<dbReference type="Proteomes" id="UP001597045">
    <property type="component" value="Unassembled WGS sequence"/>
</dbReference>
<proteinExistence type="predicted"/>
<accession>A0ABW3M8C5</accession>